<comment type="caution">
    <text evidence="1">The sequence shown here is derived from an EMBL/GenBank/DDBJ whole genome shotgun (WGS) entry which is preliminary data.</text>
</comment>
<name>A0ABP7X708_9FLAO</name>
<evidence type="ECO:0000313" key="2">
    <source>
        <dbReference type="Proteomes" id="UP001500459"/>
    </source>
</evidence>
<proteinExistence type="predicted"/>
<accession>A0ABP7X708</accession>
<reference evidence="2" key="1">
    <citation type="journal article" date="2019" name="Int. J. Syst. Evol. Microbiol.">
        <title>The Global Catalogue of Microorganisms (GCM) 10K type strain sequencing project: providing services to taxonomists for standard genome sequencing and annotation.</title>
        <authorList>
            <consortium name="The Broad Institute Genomics Platform"/>
            <consortium name="The Broad Institute Genome Sequencing Center for Infectious Disease"/>
            <person name="Wu L."/>
            <person name="Ma J."/>
        </authorList>
    </citation>
    <scope>NUCLEOTIDE SEQUENCE [LARGE SCALE GENOMIC DNA]</scope>
    <source>
        <strain evidence="2">JCM 17106</strain>
    </source>
</reference>
<keyword evidence="2" id="KW-1185">Reference proteome</keyword>
<protein>
    <submittedName>
        <fullName evidence="1">Uncharacterized protein</fullName>
    </submittedName>
</protein>
<evidence type="ECO:0000313" key="1">
    <source>
        <dbReference type="EMBL" id="GAA4106251.1"/>
    </source>
</evidence>
<dbReference type="RefSeq" id="WP_344923714.1">
    <property type="nucleotide sequence ID" value="NZ_BAABCW010000001.1"/>
</dbReference>
<dbReference type="EMBL" id="BAABCW010000001">
    <property type="protein sequence ID" value="GAA4106251.1"/>
    <property type="molecule type" value="Genomic_DNA"/>
</dbReference>
<organism evidence="1 2">
    <name type="scientific">Aquimarina addita</name>
    <dbReference type="NCBI Taxonomy" id="870485"/>
    <lineage>
        <taxon>Bacteria</taxon>
        <taxon>Pseudomonadati</taxon>
        <taxon>Bacteroidota</taxon>
        <taxon>Flavobacteriia</taxon>
        <taxon>Flavobacteriales</taxon>
        <taxon>Flavobacteriaceae</taxon>
        <taxon>Aquimarina</taxon>
    </lineage>
</organism>
<gene>
    <name evidence="1" type="ORF">GCM10022393_00600</name>
</gene>
<sequence length="136" mass="16270">MIEAFKTIAVITSLLFTSILLSQEKKRDTLFFKYDKNYLITSKVSKDSYLIKDGYYNKGGLFFFDKKQDHYNLQPEKVLKFKKFIRSSKLFYNKKKTRKLNNRKLLNYLTDYVVIFVTKEDAKIKFIEMNTGIEIE</sequence>
<dbReference type="Proteomes" id="UP001500459">
    <property type="component" value="Unassembled WGS sequence"/>
</dbReference>